<proteinExistence type="predicted"/>
<evidence type="ECO:0000313" key="1">
    <source>
        <dbReference type="EMBL" id="MFC5343387.1"/>
    </source>
</evidence>
<sequence>MLVPLFASLVLALSDAQTTHAKPISPAPAAQTAGALEGRWTGTMSLGDNEHPINLWFDAGERSGRFQIIGLTTDRNPIENIVRRGDVVTFTLPSNPVHEFRGTLRGQRLAGTVRIGGSNNRFSLQRVGS</sequence>
<dbReference type="Proteomes" id="UP001596152">
    <property type="component" value="Unassembled WGS sequence"/>
</dbReference>
<organism evidence="1 2">
    <name type="scientific">Brevundimonas staleyi</name>
    <dbReference type="NCBI Taxonomy" id="74326"/>
    <lineage>
        <taxon>Bacteria</taxon>
        <taxon>Pseudomonadati</taxon>
        <taxon>Pseudomonadota</taxon>
        <taxon>Alphaproteobacteria</taxon>
        <taxon>Caulobacterales</taxon>
        <taxon>Caulobacteraceae</taxon>
        <taxon>Brevundimonas</taxon>
    </lineage>
</organism>
<dbReference type="RefSeq" id="WP_374039501.1">
    <property type="nucleotide sequence ID" value="NZ_CP169083.1"/>
</dbReference>
<reference evidence="2" key="1">
    <citation type="journal article" date="2019" name="Int. J. Syst. Evol. Microbiol.">
        <title>The Global Catalogue of Microorganisms (GCM) 10K type strain sequencing project: providing services to taxonomists for standard genome sequencing and annotation.</title>
        <authorList>
            <consortium name="The Broad Institute Genomics Platform"/>
            <consortium name="The Broad Institute Genome Sequencing Center for Infectious Disease"/>
            <person name="Wu L."/>
            <person name="Ma J."/>
        </authorList>
    </citation>
    <scope>NUCLEOTIDE SEQUENCE [LARGE SCALE GENOMIC DNA]</scope>
    <source>
        <strain evidence="2">JCM 12125</strain>
    </source>
</reference>
<accession>A0ABW0FPU9</accession>
<evidence type="ECO:0008006" key="3">
    <source>
        <dbReference type="Google" id="ProtNLM"/>
    </source>
</evidence>
<dbReference type="EMBL" id="JBHSLF010000013">
    <property type="protein sequence ID" value="MFC5343387.1"/>
    <property type="molecule type" value="Genomic_DNA"/>
</dbReference>
<evidence type="ECO:0000313" key="2">
    <source>
        <dbReference type="Proteomes" id="UP001596152"/>
    </source>
</evidence>
<gene>
    <name evidence="1" type="ORF">ACFPIE_05625</name>
</gene>
<name>A0ABW0FPU9_9CAUL</name>
<keyword evidence="2" id="KW-1185">Reference proteome</keyword>
<protein>
    <recommendedName>
        <fullName evidence="3">TIGR03067 domain-containing protein</fullName>
    </recommendedName>
</protein>
<comment type="caution">
    <text evidence="1">The sequence shown here is derived from an EMBL/GenBank/DDBJ whole genome shotgun (WGS) entry which is preliminary data.</text>
</comment>